<dbReference type="Proteomes" id="UP000663882">
    <property type="component" value="Unassembled WGS sequence"/>
</dbReference>
<reference evidence="2" key="1">
    <citation type="submission" date="2021-02" db="EMBL/GenBank/DDBJ databases">
        <authorList>
            <person name="Nowell W R."/>
        </authorList>
    </citation>
    <scope>NUCLEOTIDE SEQUENCE</scope>
</reference>
<dbReference type="GO" id="GO:0099604">
    <property type="term" value="F:ligand-gated calcium channel activity"/>
    <property type="evidence" value="ECO:0007669"/>
    <property type="project" value="TreeGrafter"/>
</dbReference>
<accession>A0A814BVU4</accession>
<comment type="caution">
    <text evidence="2">The sequence shown here is derived from an EMBL/GenBank/DDBJ whole genome shotgun (WGS) entry which is preliminary data.</text>
</comment>
<dbReference type="AlphaFoldDB" id="A0A814BVU4"/>
<feature type="transmembrane region" description="Helical" evidence="1">
    <location>
        <begin position="87"/>
        <end position="103"/>
    </location>
</feature>
<gene>
    <name evidence="2" type="ORF">RFH988_LOCUS10623</name>
</gene>
<feature type="transmembrane region" description="Helical" evidence="1">
    <location>
        <begin position="47"/>
        <end position="67"/>
    </location>
</feature>
<protein>
    <recommendedName>
        <fullName evidence="4">Ion transport domain-containing protein</fullName>
    </recommendedName>
</protein>
<keyword evidence="1" id="KW-0472">Membrane</keyword>
<evidence type="ECO:0000256" key="1">
    <source>
        <dbReference type="SAM" id="Phobius"/>
    </source>
</evidence>
<evidence type="ECO:0000313" key="3">
    <source>
        <dbReference type="Proteomes" id="UP000663882"/>
    </source>
</evidence>
<dbReference type="PANTHER" id="PTHR13800">
    <property type="entry name" value="TRANSIENT RECEPTOR POTENTIAL CATION CHANNEL, SUBFAMILY M, MEMBER 6"/>
    <property type="match status" value="1"/>
</dbReference>
<evidence type="ECO:0008006" key="4">
    <source>
        <dbReference type="Google" id="ProtNLM"/>
    </source>
</evidence>
<name>A0A814BVU4_9BILA</name>
<dbReference type="EMBL" id="CAJNOO010000400">
    <property type="protein sequence ID" value="CAF0932656.1"/>
    <property type="molecule type" value="Genomic_DNA"/>
</dbReference>
<dbReference type="PANTHER" id="PTHR13800:SF12">
    <property type="entry name" value="TRANSIENT RECEPTOR POTENTIAL CATION CHANNEL SUBFAMILY M MEMBER-LIKE 2"/>
    <property type="match status" value="1"/>
</dbReference>
<feature type="transmembrane region" description="Helical" evidence="1">
    <location>
        <begin position="230"/>
        <end position="258"/>
    </location>
</feature>
<feature type="transmembrane region" description="Helical" evidence="1">
    <location>
        <begin position="135"/>
        <end position="157"/>
    </location>
</feature>
<sequence length="522" mass="60401">MIPAFSNIFIFDEEPNKLENKSNIAGYFRRSVYLFKQFYTRRAIVRFYYNIVFYLLFLTLFSFVLLVDYFPLNNNGGVRNGVVNIKIPIAELFVHILVWCMIIEEGTEFQRHWNEERTKCVTRRKILRKYFSEDLWNVLDFTAITCYLGGFVSRFIINEPAFIASKILMCLALYLWYIRVLQVFAAYERLGPKLLMIFNTWGMWKAYGEVELIADHHYGNKTQITMPNNAYGTIAFILTIFFVCIASVLLLNVLVALFNVTIQNVERSARKNWAYHRYRLVMEYAKKSHFSPPFNVVAHSSLLNNGGHGEKVQTFDLDQPLKITSGGLFLALGFKSHSLSPISARNRNEYSTSITHVENSVESKNGRNIPVVFANYPNRGAAFSFTIDELDKISKSQSGDLEMVSIQKDTDPIVDSEAVKHKPRFLSLFKFKSSNKIEKEQDKACKLQRTFNDHDNMLLENSIAEDYWRSVINKIKEQESASTDERNNSLVTSLPNWHANYSMHQKSTAINSNEQDFVTDDN</sequence>
<evidence type="ECO:0000313" key="2">
    <source>
        <dbReference type="EMBL" id="CAF0932656.1"/>
    </source>
</evidence>
<dbReference type="GO" id="GO:0005886">
    <property type="term" value="C:plasma membrane"/>
    <property type="evidence" value="ECO:0007669"/>
    <property type="project" value="TreeGrafter"/>
</dbReference>
<dbReference type="InterPro" id="IPR050927">
    <property type="entry name" value="TRPM"/>
</dbReference>
<keyword evidence="1" id="KW-1133">Transmembrane helix</keyword>
<feature type="transmembrane region" description="Helical" evidence="1">
    <location>
        <begin position="163"/>
        <end position="187"/>
    </location>
</feature>
<keyword evidence="1" id="KW-0812">Transmembrane</keyword>
<proteinExistence type="predicted"/>
<organism evidence="2 3">
    <name type="scientific">Rotaria sordida</name>
    <dbReference type="NCBI Taxonomy" id="392033"/>
    <lineage>
        <taxon>Eukaryota</taxon>
        <taxon>Metazoa</taxon>
        <taxon>Spiralia</taxon>
        <taxon>Gnathifera</taxon>
        <taxon>Rotifera</taxon>
        <taxon>Eurotatoria</taxon>
        <taxon>Bdelloidea</taxon>
        <taxon>Philodinida</taxon>
        <taxon>Philodinidae</taxon>
        <taxon>Rotaria</taxon>
    </lineage>
</organism>